<comment type="caution">
    <text evidence="1">The sequence shown here is derived from an EMBL/GenBank/DDBJ whole genome shotgun (WGS) entry which is preliminary data.</text>
</comment>
<keyword evidence="2" id="KW-1185">Reference proteome</keyword>
<dbReference type="EMBL" id="MBQD01000027">
    <property type="protein sequence ID" value="OCL30869.1"/>
    <property type="molecule type" value="Genomic_DNA"/>
</dbReference>
<name>A0A1C0AGQ6_9ACTN</name>
<accession>A0A1C0AGQ6</accession>
<gene>
    <name evidence="1" type="ORF">BCR15_10355</name>
</gene>
<sequence length="80" mass="8385">MARSTDGDRVHPIRSAITVAGIVGVFDSNARICGSNSSTTDPAGTRSYFGGPSEDNAARTVFLATPNWRAIALIAIFSDL</sequence>
<evidence type="ECO:0000313" key="2">
    <source>
        <dbReference type="Proteomes" id="UP000093501"/>
    </source>
</evidence>
<dbReference type="AlphaFoldDB" id="A0A1C0AGQ6"/>
<protein>
    <submittedName>
        <fullName evidence="1">Uncharacterized protein</fullName>
    </submittedName>
</protein>
<evidence type="ECO:0000313" key="1">
    <source>
        <dbReference type="EMBL" id="OCL30869.1"/>
    </source>
</evidence>
<proteinExistence type="predicted"/>
<reference evidence="2" key="1">
    <citation type="submission" date="2016-07" db="EMBL/GenBank/DDBJ databases">
        <authorList>
            <person name="Florea S."/>
            <person name="Webb J.S."/>
            <person name="Jaromczyk J."/>
            <person name="Schardl C.L."/>
        </authorList>
    </citation>
    <scope>NUCLEOTIDE SEQUENCE [LARGE SCALE GENOMIC DNA]</scope>
    <source>
        <strain evidence="2">IPBSL-7</strain>
    </source>
</reference>
<organism evidence="1 2">
    <name type="scientific">Tessaracoccus lapidicaptus</name>
    <dbReference type="NCBI Taxonomy" id="1427523"/>
    <lineage>
        <taxon>Bacteria</taxon>
        <taxon>Bacillati</taxon>
        <taxon>Actinomycetota</taxon>
        <taxon>Actinomycetes</taxon>
        <taxon>Propionibacteriales</taxon>
        <taxon>Propionibacteriaceae</taxon>
        <taxon>Tessaracoccus</taxon>
    </lineage>
</organism>
<dbReference type="Proteomes" id="UP000093501">
    <property type="component" value="Unassembled WGS sequence"/>
</dbReference>